<name>A0ACC6PE75_9BACL</name>
<organism evidence="1 2">
    <name type="scientific">Saccharibacillus sacchari</name>
    <dbReference type="NCBI Taxonomy" id="456493"/>
    <lineage>
        <taxon>Bacteria</taxon>
        <taxon>Bacillati</taxon>
        <taxon>Bacillota</taxon>
        <taxon>Bacilli</taxon>
        <taxon>Bacillales</taxon>
        <taxon>Paenibacillaceae</taxon>
        <taxon>Saccharibacillus</taxon>
    </lineage>
</organism>
<reference evidence="1" key="1">
    <citation type="submission" date="2024-03" db="EMBL/GenBank/DDBJ databases">
        <title>Whole genome sequecning of epiphytes from Marcgravia umbellata leaves.</title>
        <authorList>
            <person name="Kumar G."/>
            <person name="Savka M.A."/>
        </authorList>
    </citation>
    <scope>NUCLEOTIDE SEQUENCE</scope>
    <source>
        <strain evidence="1">RIT_BL5</strain>
    </source>
</reference>
<proteinExistence type="predicted"/>
<accession>A0ACC6PE75</accession>
<evidence type="ECO:0000313" key="1">
    <source>
        <dbReference type="EMBL" id="MEJ8305192.1"/>
    </source>
</evidence>
<keyword evidence="2" id="KW-1185">Reference proteome</keyword>
<dbReference type="Proteomes" id="UP001380953">
    <property type="component" value="Unassembled WGS sequence"/>
</dbReference>
<comment type="caution">
    <text evidence="1">The sequence shown here is derived from an EMBL/GenBank/DDBJ whole genome shotgun (WGS) entry which is preliminary data.</text>
</comment>
<gene>
    <name evidence="1" type="ORF">WKI47_14900</name>
</gene>
<evidence type="ECO:0000313" key="2">
    <source>
        <dbReference type="Proteomes" id="UP001380953"/>
    </source>
</evidence>
<dbReference type="EMBL" id="JBBKAR010000039">
    <property type="protein sequence ID" value="MEJ8305192.1"/>
    <property type="molecule type" value="Genomic_DNA"/>
</dbReference>
<protein>
    <submittedName>
        <fullName evidence="1">DUF4832 domain-containing protein</fullName>
    </submittedName>
</protein>
<sequence>MPTKMNRRTWTTMLLASALCVSLLPYPQAATAVAAENATDSSTTQASATSAIHPALSVQTYNSDRANDVNTLTPVFKVTNTGTTPVDLQNVAIRYYFTSNGSNVLSYDMDSTSGSVRQSFLGTFGTLSPGQADADHYFQAGFDEFAGSLAAGGSIEFEVNIRKNANESFVQTDDYSYDPNSATFTDSQTVTAYYGGALVSGNEISALAPPSENYALNRTVTASSSLQASGWSPANLTNSEQRSVDGSDMGWVSEAGNNQWVKIDLGSNRTFNRVDLYAINWLSGTRGKNGIVGEGYPVDFKIEVSANDTDWTTVQSETNILRPVQAQNPYRFDAVEARYVRISTTVNRPMTSMSDIRAAFTEIEVYQDDAYVTPTAPPAVPSENRAIITPQEFTGAIQNPLMGMTEKDFRVNLVQEWPLDYMPWASMAMTYIPWNLLEGDVDDTIDKIAQYSNDRWRGKDENGNWVSYEDYNMKVIPRVYLKFPDTPFVGLEGNHWPSDMKINDFTSDNFDKRLKRLIQRLGALWDNDPRVAYVQMGVYGTWGEQHGTGVPTNIDAYFHQYFPNTRVEVRYEGHDQYSFGQYNDAIANMKTISNWKKQEVGGETAYDYNGADLLGTNPHLTMLQNANNAANMIRNVHATYLTWIGEYTYRNDPGYEGLPAYYENKEQLDAGAETIQKAFGYRYVLTEFNYPKKAEPGEDFAVQFKVKNTGAAPMYENWPVQISLKDPATNQIVWSDTFKNVDTRTWLPGEGYAAWNKYQQGNWSQSVLNYATAPQEYTIAGTFTLPDSIASNKDYMIQMAVLDPAGNVPSLRFAIQNYKKGGYAPMGYMGVGQQPQTIAIDPVYFDSPAKDISLHYYSADSSVQAEAAELAGVTIQEDSHPVLYADSGDPFNLNKLPIKAEDQYGRAHNAMVGMPVTWSIASGSTHAEVQGTKLIPLSAGQGTLTASIGGIVSNEIPFTVEQTSVTGSVAGQVKDNFGRTLQGVQVQFISPEGETFTGTTDATGAYTITSVPVRDDYTVTATKDGYQSLSLPDKEITGAQTATVDLTLLVNASGNFSDTFASGSAEWSAGTGTWNVTAEEYVQSAGTTSASWKYSTAIKNRVWYDATYEIDLKSNGSSWASFMFRKQSQSHSANNTGYFVALTGTGEVKLQKAGSTVTTLATVSGAVTNTTAYHHVKIVTVGSNIKVYVDASTTPIINVNDTSYTAGYAGLGNGGGKWYYDNVNISVPAN</sequence>